<dbReference type="PROSITE" id="PS00518">
    <property type="entry name" value="ZF_RING_1"/>
    <property type="match status" value="1"/>
</dbReference>
<name>A0AAP0FXJ1_9ASPA</name>
<dbReference type="Proteomes" id="UP001418222">
    <property type="component" value="Unassembled WGS sequence"/>
</dbReference>
<accession>A0AAP0FXJ1</accession>
<keyword evidence="5" id="KW-1185">Reference proteome</keyword>
<evidence type="ECO:0000256" key="2">
    <source>
        <dbReference type="ARBA" id="ARBA00022771"/>
    </source>
</evidence>
<dbReference type="InterPro" id="IPR017907">
    <property type="entry name" value="Znf_RING_CS"/>
</dbReference>
<keyword evidence="2" id="KW-0863">Zinc-finger</keyword>
<keyword evidence="3" id="KW-0862">Zinc</keyword>
<evidence type="ECO:0000313" key="5">
    <source>
        <dbReference type="Proteomes" id="UP001418222"/>
    </source>
</evidence>
<protein>
    <submittedName>
        <fullName evidence="4">E3 ubiquitin-protein ligase XBAT31</fullName>
    </submittedName>
</protein>
<dbReference type="AlphaFoldDB" id="A0AAP0FXJ1"/>
<reference evidence="4 5" key="1">
    <citation type="journal article" date="2022" name="Nat. Plants">
        <title>Genomes of leafy and leafless Platanthera orchids illuminate the evolution of mycoheterotrophy.</title>
        <authorList>
            <person name="Li M.H."/>
            <person name="Liu K.W."/>
            <person name="Li Z."/>
            <person name="Lu H.C."/>
            <person name="Ye Q.L."/>
            <person name="Zhang D."/>
            <person name="Wang J.Y."/>
            <person name="Li Y.F."/>
            <person name="Zhong Z.M."/>
            <person name="Liu X."/>
            <person name="Yu X."/>
            <person name="Liu D.K."/>
            <person name="Tu X.D."/>
            <person name="Liu B."/>
            <person name="Hao Y."/>
            <person name="Liao X.Y."/>
            <person name="Jiang Y.T."/>
            <person name="Sun W.H."/>
            <person name="Chen J."/>
            <person name="Chen Y.Q."/>
            <person name="Ai Y."/>
            <person name="Zhai J.W."/>
            <person name="Wu S.S."/>
            <person name="Zhou Z."/>
            <person name="Hsiao Y.Y."/>
            <person name="Wu W.L."/>
            <person name="Chen Y.Y."/>
            <person name="Lin Y.F."/>
            <person name="Hsu J.L."/>
            <person name="Li C.Y."/>
            <person name="Wang Z.W."/>
            <person name="Zhao X."/>
            <person name="Zhong W.Y."/>
            <person name="Ma X.K."/>
            <person name="Ma L."/>
            <person name="Huang J."/>
            <person name="Chen G.Z."/>
            <person name="Huang M.Z."/>
            <person name="Huang L."/>
            <person name="Peng D.H."/>
            <person name="Luo Y.B."/>
            <person name="Zou S.Q."/>
            <person name="Chen S.P."/>
            <person name="Lan S."/>
            <person name="Tsai W.C."/>
            <person name="Van de Peer Y."/>
            <person name="Liu Z.J."/>
        </authorList>
    </citation>
    <scope>NUCLEOTIDE SEQUENCE [LARGE SCALE GENOMIC DNA]</scope>
    <source>
        <strain evidence="4">Lor287</strain>
    </source>
</reference>
<organism evidence="4 5">
    <name type="scientific">Platanthera zijinensis</name>
    <dbReference type="NCBI Taxonomy" id="2320716"/>
    <lineage>
        <taxon>Eukaryota</taxon>
        <taxon>Viridiplantae</taxon>
        <taxon>Streptophyta</taxon>
        <taxon>Embryophyta</taxon>
        <taxon>Tracheophyta</taxon>
        <taxon>Spermatophyta</taxon>
        <taxon>Magnoliopsida</taxon>
        <taxon>Liliopsida</taxon>
        <taxon>Asparagales</taxon>
        <taxon>Orchidaceae</taxon>
        <taxon>Orchidoideae</taxon>
        <taxon>Orchideae</taxon>
        <taxon>Orchidinae</taxon>
        <taxon>Platanthera</taxon>
    </lineage>
</organism>
<dbReference type="EMBL" id="JBBWWQ010000017">
    <property type="protein sequence ID" value="KAK8923497.1"/>
    <property type="molecule type" value="Genomic_DNA"/>
</dbReference>
<proteinExistence type="predicted"/>
<dbReference type="SUPFAM" id="SSF57850">
    <property type="entry name" value="RING/U-box"/>
    <property type="match status" value="1"/>
</dbReference>
<sequence length="74" mass="8175">MIRIFLLLEQLQLKAVTRICKSLASAAHAAMFLNERAPLQGSGVELCCICFEQVRTIGVQDCGHQMCAHCILDL</sequence>
<dbReference type="Gene3D" id="3.30.40.10">
    <property type="entry name" value="Zinc/RING finger domain, C3HC4 (zinc finger)"/>
    <property type="match status" value="1"/>
</dbReference>
<gene>
    <name evidence="4" type="primary">XBAT31</name>
    <name evidence="4" type="ORF">KSP39_PZI019587</name>
</gene>
<evidence type="ECO:0000256" key="3">
    <source>
        <dbReference type="ARBA" id="ARBA00022833"/>
    </source>
</evidence>
<dbReference type="InterPro" id="IPR013083">
    <property type="entry name" value="Znf_RING/FYVE/PHD"/>
</dbReference>
<evidence type="ECO:0000256" key="1">
    <source>
        <dbReference type="ARBA" id="ARBA00022723"/>
    </source>
</evidence>
<evidence type="ECO:0000313" key="4">
    <source>
        <dbReference type="EMBL" id="KAK8923497.1"/>
    </source>
</evidence>
<keyword evidence="1" id="KW-0479">Metal-binding</keyword>
<dbReference type="GO" id="GO:0008270">
    <property type="term" value="F:zinc ion binding"/>
    <property type="evidence" value="ECO:0007669"/>
    <property type="project" value="UniProtKB-KW"/>
</dbReference>
<comment type="caution">
    <text evidence="4">The sequence shown here is derived from an EMBL/GenBank/DDBJ whole genome shotgun (WGS) entry which is preliminary data.</text>
</comment>